<keyword evidence="4" id="KW-0574">Periplasm</keyword>
<evidence type="ECO:0000256" key="4">
    <source>
        <dbReference type="ARBA" id="ARBA00022764"/>
    </source>
</evidence>
<proteinExistence type="inferred from homology"/>
<dbReference type="Pfam" id="PF01547">
    <property type="entry name" value="SBP_bac_1"/>
    <property type="match status" value="1"/>
</dbReference>
<dbReference type="Proteomes" id="UP000262379">
    <property type="component" value="Unassembled WGS sequence"/>
</dbReference>
<organism evidence="6 7">
    <name type="scientific">Mesorhizobium denitrificans</name>
    <dbReference type="NCBI Taxonomy" id="2294114"/>
    <lineage>
        <taxon>Bacteria</taxon>
        <taxon>Pseudomonadati</taxon>
        <taxon>Pseudomonadota</taxon>
        <taxon>Alphaproteobacteria</taxon>
        <taxon>Hyphomicrobiales</taxon>
        <taxon>Phyllobacteriaceae</taxon>
        <taxon>Mesorhizobium</taxon>
    </lineage>
</organism>
<protein>
    <submittedName>
        <fullName evidence="6">Sugar ABC transporter substrate-binding protein</fullName>
    </submittedName>
</protein>
<dbReference type="PANTHER" id="PTHR30061">
    <property type="entry name" value="MALTOSE-BINDING PERIPLASMIC PROTEIN"/>
    <property type="match status" value="1"/>
</dbReference>
<sequence length="465" mass="50755">MERCGRPACRSWRLGPGMGTTGQDETSGLKGRSIFNHLICGGTEMKLNRRACLWLMGSAVLAATTTMPAFAADVTLSYAMWDQSQQPTFRKIADAFEKKNPGIKIDIQITPFSKYWTKLQTEAANDALPDVFWMNPFNFPLYASQGMLQPIDEKATASGFDVSAIPQPMRAIYSYDGKLYSLPNNRDALVVWYNRKLFKDAGVAEPKDGWSWTDFQTAAKSLTKADAGIWGTAVSLDFRGNVLNSVYQAGGTILSEDRKRAQWNTKEAAEGVQYWVDIIKAGSSPTLEQLASTDANSMFLSGKVAMLQTGSWMGVTFADSKLAKDEDLAVITLPKGPKNGASSTSSLGNMISATAKHPEESYKFVEFLGSKEAADIYTRAGIALSAYPEFDKNFIDHFAKAFDAAPIARQIADTFPMPVSLNSSVWLKATSTALTGIFTGKESVEDGLKKLQTVMQEALDAEASL</sequence>
<dbReference type="InterPro" id="IPR006059">
    <property type="entry name" value="SBP"/>
</dbReference>
<evidence type="ECO:0000313" key="6">
    <source>
        <dbReference type="EMBL" id="RFC67005.1"/>
    </source>
</evidence>
<evidence type="ECO:0000256" key="2">
    <source>
        <dbReference type="ARBA" id="ARBA00022448"/>
    </source>
</evidence>
<evidence type="ECO:0000313" key="7">
    <source>
        <dbReference type="Proteomes" id="UP000262379"/>
    </source>
</evidence>
<keyword evidence="5" id="KW-0472">Membrane</keyword>
<dbReference type="GO" id="GO:1901982">
    <property type="term" value="F:maltose binding"/>
    <property type="evidence" value="ECO:0007669"/>
    <property type="project" value="TreeGrafter"/>
</dbReference>
<keyword evidence="7" id="KW-1185">Reference proteome</keyword>
<keyword evidence="5" id="KW-1133">Transmembrane helix</keyword>
<name>A0A371XCP9_9HYPH</name>
<keyword evidence="5" id="KW-0812">Transmembrane</keyword>
<comment type="caution">
    <text evidence="6">The sequence shown here is derived from an EMBL/GenBank/DDBJ whole genome shotgun (WGS) entry which is preliminary data.</text>
</comment>
<dbReference type="PANTHER" id="PTHR30061:SF50">
    <property type="entry name" value="MALTOSE_MALTODEXTRIN-BINDING PERIPLASMIC PROTEIN"/>
    <property type="match status" value="1"/>
</dbReference>
<accession>A0A371XCP9</accession>
<evidence type="ECO:0000256" key="5">
    <source>
        <dbReference type="SAM" id="Phobius"/>
    </source>
</evidence>
<keyword evidence="3" id="KW-0732">Signal</keyword>
<dbReference type="GO" id="GO:0015768">
    <property type="term" value="P:maltose transport"/>
    <property type="evidence" value="ECO:0007669"/>
    <property type="project" value="TreeGrafter"/>
</dbReference>
<dbReference type="GO" id="GO:0042956">
    <property type="term" value="P:maltodextrin transmembrane transport"/>
    <property type="evidence" value="ECO:0007669"/>
    <property type="project" value="TreeGrafter"/>
</dbReference>
<evidence type="ECO:0000256" key="3">
    <source>
        <dbReference type="ARBA" id="ARBA00022729"/>
    </source>
</evidence>
<dbReference type="SUPFAM" id="SSF53850">
    <property type="entry name" value="Periplasmic binding protein-like II"/>
    <property type="match status" value="1"/>
</dbReference>
<evidence type="ECO:0000256" key="1">
    <source>
        <dbReference type="ARBA" id="ARBA00008520"/>
    </source>
</evidence>
<dbReference type="CDD" id="cd13585">
    <property type="entry name" value="PBP2_TMBP_like"/>
    <property type="match status" value="1"/>
</dbReference>
<reference evidence="7" key="1">
    <citation type="submission" date="2018-08" db="EMBL/GenBank/DDBJ databases">
        <authorList>
            <person name="Im W.T."/>
        </authorList>
    </citation>
    <scope>NUCLEOTIDE SEQUENCE [LARGE SCALE GENOMIC DNA]</scope>
    <source>
        <strain evidence="7">LA-28</strain>
    </source>
</reference>
<keyword evidence="2" id="KW-0813">Transport</keyword>
<dbReference type="EMBL" id="QURN01000010">
    <property type="protein sequence ID" value="RFC67005.1"/>
    <property type="molecule type" value="Genomic_DNA"/>
</dbReference>
<comment type="similarity">
    <text evidence="1">Belongs to the bacterial solute-binding protein 1 family.</text>
</comment>
<dbReference type="GO" id="GO:0055052">
    <property type="term" value="C:ATP-binding cassette (ABC) transporter complex, substrate-binding subunit-containing"/>
    <property type="evidence" value="ECO:0007669"/>
    <property type="project" value="TreeGrafter"/>
</dbReference>
<gene>
    <name evidence="6" type="ORF">DY251_14320</name>
</gene>
<dbReference type="Gene3D" id="3.40.190.10">
    <property type="entry name" value="Periplasmic binding protein-like II"/>
    <property type="match status" value="1"/>
</dbReference>
<dbReference type="AlphaFoldDB" id="A0A371XCP9"/>
<feature type="transmembrane region" description="Helical" evidence="5">
    <location>
        <begin position="53"/>
        <end position="81"/>
    </location>
</feature>